<proteinExistence type="predicted"/>
<dbReference type="AlphaFoldDB" id="W1UAV4"/>
<evidence type="ECO:0000313" key="2">
    <source>
        <dbReference type="Proteomes" id="UP000018840"/>
    </source>
</evidence>
<organism evidence="1 2">
    <name type="scientific">Negativicoccus succinicivorans DORA_17_25</name>
    <dbReference type="NCBI Taxonomy" id="1403945"/>
    <lineage>
        <taxon>Bacteria</taxon>
        <taxon>Bacillati</taxon>
        <taxon>Bacillota</taxon>
        <taxon>Negativicutes</taxon>
        <taxon>Veillonellales</taxon>
        <taxon>Veillonellaceae</taxon>
        <taxon>Negativicoccus</taxon>
    </lineage>
</organism>
<reference evidence="1 2" key="1">
    <citation type="submission" date="2013-12" db="EMBL/GenBank/DDBJ databases">
        <title>A Varibaculum cambriense genome reconstructed from a premature infant gut community with otherwise low bacterial novelty that shifts toward anaerobic metabolism during the third week of life.</title>
        <authorList>
            <person name="Brown C.T."/>
            <person name="Sharon I."/>
            <person name="Thomas B.C."/>
            <person name="Castelle C.J."/>
            <person name="Morowitz M.J."/>
            <person name="Banfield J.F."/>
        </authorList>
    </citation>
    <scope>NUCLEOTIDE SEQUENCE [LARGE SCALE GENOMIC DNA]</scope>
    <source>
        <strain evidence="2">DORA_17_25</strain>
    </source>
</reference>
<dbReference type="Proteomes" id="UP000018840">
    <property type="component" value="Unassembled WGS sequence"/>
</dbReference>
<feature type="non-terminal residue" evidence="1">
    <location>
        <position position="1"/>
    </location>
</feature>
<gene>
    <name evidence="1" type="ORF">Q612_NSC00032G0002</name>
</gene>
<comment type="caution">
    <text evidence="1">The sequence shown here is derived from an EMBL/GenBank/DDBJ whole genome shotgun (WGS) entry which is preliminary data.</text>
</comment>
<dbReference type="EMBL" id="AZMC01000032">
    <property type="protein sequence ID" value="ETI90831.1"/>
    <property type="molecule type" value="Genomic_DNA"/>
</dbReference>
<protein>
    <submittedName>
        <fullName evidence="1">Uncharacterized protein</fullName>
    </submittedName>
</protein>
<accession>W1UAV4</accession>
<sequence>ENNGLYKHMVDLQSMSYAWKI</sequence>
<name>W1UAV4_9FIRM</name>
<evidence type="ECO:0000313" key="1">
    <source>
        <dbReference type="EMBL" id="ETI90831.1"/>
    </source>
</evidence>